<evidence type="ECO:0000256" key="1">
    <source>
        <dbReference type="ARBA" id="ARBA00001946"/>
    </source>
</evidence>
<keyword evidence="6" id="KW-0479">Metal-binding</keyword>
<sequence length="257" mass="28286">MPLITLLFMLVLTGCDQRSSELRFAGKTMGTTYSVVVNQQLLLGQPVKYQALQDQINTELIRINRLMSTYDTASQVSQFNAQSVGETFAVHPDLHRVLRTSQVLSELSGGAFDVTVGALVNLWGFGPEASYPGVPSPLAVKMARKKVGYQALEVNPGNYLIRKRKALYIDLSAIAKGFAVDQLSRLLRAQGYQDFLVEIGGELFASGRAPGNRPWQVGIELPSALGRAIYTNLPLQNMAMATSGDYRNYFEQGGKRY</sequence>
<organism evidence="11">
    <name type="scientific">marine metagenome</name>
    <dbReference type="NCBI Taxonomy" id="408172"/>
    <lineage>
        <taxon>unclassified sequences</taxon>
        <taxon>metagenomes</taxon>
        <taxon>ecological metagenomes</taxon>
    </lineage>
</organism>
<evidence type="ECO:0000256" key="4">
    <source>
        <dbReference type="ARBA" id="ARBA00022630"/>
    </source>
</evidence>
<accession>A0A382J1X1</accession>
<dbReference type="GO" id="GO:0016740">
    <property type="term" value="F:transferase activity"/>
    <property type="evidence" value="ECO:0007669"/>
    <property type="project" value="UniProtKB-KW"/>
</dbReference>
<dbReference type="GO" id="GO:0046872">
    <property type="term" value="F:metal ion binding"/>
    <property type="evidence" value="ECO:0007669"/>
    <property type="project" value="UniProtKB-KW"/>
</dbReference>
<evidence type="ECO:0000256" key="9">
    <source>
        <dbReference type="ARBA" id="ARBA00031306"/>
    </source>
</evidence>
<dbReference type="EC" id="2.7.1.180" evidence="2"/>
<gene>
    <name evidence="11" type="ORF">METZ01_LOCUS257685</name>
</gene>
<keyword evidence="4" id="KW-0285">Flavoprotein</keyword>
<keyword evidence="8" id="KW-0460">Magnesium</keyword>
<comment type="catalytic activity">
    <reaction evidence="10">
        <text>L-threonyl-[protein] + FAD = FMN-L-threonyl-[protein] + AMP + H(+)</text>
        <dbReference type="Rhea" id="RHEA:36847"/>
        <dbReference type="Rhea" id="RHEA-COMP:11060"/>
        <dbReference type="Rhea" id="RHEA-COMP:11061"/>
        <dbReference type="ChEBI" id="CHEBI:15378"/>
        <dbReference type="ChEBI" id="CHEBI:30013"/>
        <dbReference type="ChEBI" id="CHEBI:57692"/>
        <dbReference type="ChEBI" id="CHEBI:74257"/>
        <dbReference type="ChEBI" id="CHEBI:456215"/>
        <dbReference type="EC" id="2.7.1.180"/>
    </reaction>
</comment>
<dbReference type="InterPro" id="IPR003374">
    <property type="entry name" value="ApbE-like_sf"/>
</dbReference>
<dbReference type="AlphaFoldDB" id="A0A382J1X1"/>
<evidence type="ECO:0000256" key="5">
    <source>
        <dbReference type="ARBA" id="ARBA00022679"/>
    </source>
</evidence>
<dbReference type="PANTHER" id="PTHR30040">
    <property type="entry name" value="THIAMINE BIOSYNTHESIS LIPOPROTEIN APBE"/>
    <property type="match status" value="1"/>
</dbReference>
<evidence type="ECO:0000256" key="2">
    <source>
        <dbReference type="ARBA" id="ARBA00011955"/>
    </source>
</evidence>
<evidence type="ECO:0000256" key="6">
    <source>
        <dbReference type="ARBA" id="ARBA00022723"/>
    </source>
</evidence>
<evidence type="ECO:0000256" key="7">
    <source>
        <dbReference type="ARBA" id="ARBA00022827"/>
    </source>
</evidence>
<protein>
    <recommendedName>
        <fullName evidence="3">FAD:protein FMN transferase</fullName>
        <ecNumber evidence="2">2.7.1.180</ecNumber>
    </recommendedName>
    <alternativeName>
        <fullName evidence="9">Flavin transferase</fullName>
    </alternativeName>
</protein>
<dbReference type="Gene3D" id="3.10.520.10">
    <property type="entry name" value="ApbE-like domains"/>
    <property type="match status" value="1"/>
</dbReference>
<reference evidence="11" key="1">
    <citation type="submission" date="2018-05" db="EMBL/GenBank/DDBJ databases">
        <authorList>
            <person name="Lanie J.A."/>
            <person name="Ng W.-L."/>
            <person name="Kazmierczak K.M."/>
            <person name="Andrzejewski T.M."/>
            <person name="Davidsen T.M."/>
            <person name="Wayne K.J."/>
            <person name="Tettelin H."/>
            <person name="Glass J.I."/>
            <person name="Rusch D."/>
            <person name="Podicherti R."/>
            <person name="Tsui H.-C.T."/>
            <person name="Winkler M.E."/>
        </authorList>
    </citation>
    <scope>NUCLEOTIDE SEQUENCE</scope>
</reference>
<evidence type="ECO:0000313" key="11">
    <source>
        <dbReference type="EMBL" id="SVC04831.1"/>
    </source>
</evidence>
<keyword evidence="5" id="KW-0808">Transferase</keyword>
<dbReference type="PANTHER" id="PTHR30040:SF2">
    <property type="entry name" value="FAD:PROTEIN FMN TRANSFERASE"/>
    <property type="match status" value="1"/>
</dbReference>
<evidence type="ECO:0000256" key="8">
    <source>
        <dbReference type="ARBA" id="ARBA00022842"/>
    </source>
</evidence>
<proteinExistence type="predicted"/>
<keyword evidence="7" id="KW-0274">FAD</keyword>
<dbReference type="EMBL" id="UINC01070575">
    <property type="protein sequence ID" value="SVC04831.1"/>
    <property type="molecule type" value="Genomic_DNA"/>
</dbReference>
<evidence type="ECO:0000256" key="3">
    <source>
        <dbReference type="ARBA" id="ARBA00016337"/>
    </source>
</evidence>
<name>A0A382J1X1_9ZZZZ</name>
<dbReference type="Pfam" id="PF02424">
    <property type="entry name" value="ApbE"/>
    <property type="match status" value="1"/>
</dbReference>
<feature type="non-terminal residue" evidence="11">
    <location>
        <position position="257"/>
    </location>
</feature>
<comment type="cofactor">
    <cofactor evidence="1">
        <name>Mg(2+)</name>
        <dbReference type="ChEBI" id="CHEBI:18420"/>
    </cofactor>
</comment>
<dbReference type="InterPro" id="IPR024932">
    <property type="entry name" value="ApbE"/>
</dbReference>
<evidence type="ECO:0000256" key="10">
    <source>
        <dbReference type="ARBA" id="ARBA00048540"/>
    </source>
</evidence>
<dbReference type="SUPFAM" id="SSF143631">
    <property type="entry name" value="ApbE-like"/>
    <property type="match status" value="1"/>
</dbReference>